<accession>A0A225VG50</accession>
<name>A0A225VG50_9STRA</name>
<feature type="compositionally biased region" description="Basic and acidic residues" evidence="1">
    <location>
        <begin position="193"/>
        <end position="206"/>
    </location>
</feature>
<feature type="region of interest" description="Disordered" evidence="1">
    <location>
        <begin position="152"/>
        <end position="260"/>
    </location>
</feature>
<dbReference type="Proteomes" id="UP000198211">
    <property type="component" value="Unassembled WGS sequence"/>
</dbReference>
<protein>
    <submittedName>
        <fullName evidence="2">Uncharacterized protein</fullName>
    </submittedName>
</protein>
<dbReference type="EMBL" id="NBNE01005152">
    <property type="protein sequence ID" value="OWZ04094.1"/>
    <property type="molecule type" value="Genomic_DNA"/>
</dbReference>
<dbReference type="AlphaFoldDB" id="A0A225VG50"/>
<sequence length="260" mass="28823">MTTRWVAVAIKTQYDVATDSSVTISYAFKDNYCAACQPRVFARAGRMATRCGLQEDVWKHFHHPVLVDFFMIVRANSVLEGRRFRCPSTICCQDIQMGPHSTGCAMAAADKHRRAQHAFARISGVLAQLKDAGFESAMGYWWYNLRNRVPPPEATAEEDRGPDDSNGGEEGAGGGISADAETKDNDHDDDAQHEDNLFHENSDKKPPTQPASTSTQDAGNSDHTPNVRLTGNIRRVGRPHLNRANQKEKARQRLKSTIQG</sequence>
<reference evidence="3" key="1">
    <citation type="submission" date="2017-03" db="EMBL/GenBank/DDBJ databases">
        <title>Phytopthora megakarya and P. palmivora, two closely related causual agents of cacao black pod achieved similar genome size and gene model numbers by different mechanisms.</title>
        <authorList>
            <person name="Ali S."/>
            <person name="Shao J."/>
            <person name="Larry D.J."/>
            <person name="Kronmiller B."/>
            <person name="Shen D."/>
            <person name="Strem M.D."/>
            <person name="Melnick R.L."/>
            <person name="Guiltinan M.J."/>
            <person name="Tyler B.M."/>
            <person name="Meinhardt L.W."/>
            <person name="Bailey B.A."/>
        </authorList>
    </citation>
    <scope>NUCLEOTIDE SEQUENCE [LARGE SCALE GENOMIC DNA]</scope>
    <source>
        <strain evidence="3">zdho120</strain>
    </source>
</reference>
<evidence type="ECO:0000313" key="2">
    <source>
        <dbReference type="EMBL" id="OWZ04094.1"/>
    </source>
</evidence>
<gene>
    <name evidence="2" type="ORF">PHMEG_00024064</name>
</gene>
<organism evidence="2 3">
    <name type="scientific">Phytophthora megakarya</name>
    <dbReference type="NCBI Taxonomy" id="4795"/>
    <lineage>
        <taxon>Eukaryota</taxon>
        <taxon>Sar</taxon>
        <taxon>Stramenopiles</taxon>
        <taxon>Oomycota</taxon>
        <taxon>Peronosporomycetes</taxon>
        <taxon>Peronosporales</taxon>
        <taxon>Peronosporaceae</taxon>
        <taxon>Phytophthora</taxon>
    </lineage>
</organism>
<evidence type="ECO:0000256" key="1">
    <source>
        <dbReference type="SAM" id="MobiDB-lite"/>
    </source>
</evidence>
<dbReference type="OrthoDB" id="10663839at2759"/>
<comment type="caution">
    <text evidence="2">The sequence shown here is derived from an EMBL/GenBank/DDBJ whole genome shotgun (WGS) entry which is preliminary data.</text>
</comment>
<feature type="compositionally biased region" description="Polar residues" evidence="1">
    <location>
        <begin position="210"/>
        <end position="229"/>
    </location>
</feature>
<evidence type="ECO:0000313" key="3">
    <source>
        <dbReference type="Proteomes" id="UP000198211"/>
    </source>
</evidence>
<keyword evidence="3" id="KW-1185">Reference proteome</keyword>
<proteinExistence type="predicted"/>